<keyword evidence="7" id="KW-1185">Reference proteome</keyword>
<organism evidence="6 7">
    <name type="scientific">Rhodocytophaga rosea</name>
    <dbReference type="NCBI Taxonomy" id="2704465"/>
    <lineage>
        <taxon>Bacteria</taxon>
        <taxon>Pseudomonadati</taxon>
        <taxon>Bacteroidota</taxon>
        <taxon>Cytophagia</taxon>
        <taxon>Cytophagales</taxon>
        <taxon>Rhodocytophagaceae</taxon>
        <taxon>Rhodocytophaga</taxon>
    </lineage>
</organism>
<dbReference type="NCBIfam" id="TIGR02603">
    <property type="entry name" value="CxxCH_TIGR02603"/>
    <property type="match status" value="1"/>
</dbReference>
<protein>
    <submittedName>
        <fullName evidence="6">C-type cytochrome</fullName>
    </submittedName>
</protein>
<evidence type="ECO:0000256" key="1">
    <source>
        <dbReference type="ARBA" id="ARBA00022617"/>
    </source>
</evidence>
<dbReference type="KEGG" id="rhoz:GXP67_13015"/>
<feature type="domain" description="Cytochrome c" evidence="5">
    <location>
        <begin position="757"/>
        <end position="895"/>
    </location>
</feature>
<evidence type="ECO:0000256" key="2">
    <source>
        <dbReference type="ARBA" id="ARBA00022723"/>
    </source>
</evidence>
<dbReference type="GO" id="GO:0009055">
    <property type="term" value="F:electron transfer activity"/>
    <property type="evidence" value="ECO:0007669"/>
    <property type="project" value="InterPro"/>
</dbReference>
<dbReference type="PROSITE" id="PS51257">
    <property type="entry name" value="PROKAR_LIPOPROTEIN"/>
    <property type="match status" value="1"/>
</dbReference>
<evidence type="ECO:0000313" key="7">
    <source>
        <dbReference type="Proteomes" id="UP000480178"/>
    </source>
</evidence>
<dbReference type="PROSITE" id="PS51007">
    <property type="entry name" value="CYTC"/>
    <property type="match status" value="1"/>
</dbReference>
<keyword evidence="3 4" id="KW-0408">Iron</keyword>
<gene>
    <name evidence="6" type="ORF">GXP67_13015</name>
</gene>
<dbReference type="Gene3D" id="1.10.760.10">
    <property type="entry name" value="Cytochrome c-like domain"/>
    <property type="match status" value="1"/>
</dbReference>
<dbReference type="PANTHER" id="PTHR33546:SF1">
    <property type="entry name" value="LARGE, MULTIFUNCTIONAL SECRETED PROTEIN"/>
    <property type="match status" value="1"/>
</dbReference>
<reference evidence="6 7" key="1">
    <citation type="submission" date="2020-01" db="EMBL/GenBank/DDBJ databases">
        <authorList>
            <person name="Kim M.K."/>
        </authorList>
    </citation>
    <scope>NUCLEOTIDE SEQUENCE [LARGE SCALE GENOMIC DNA]</scope>
    <source>
        <strain evidence="6 7">172606-1</strain>
    </source>
</reference>
<dbReference type="RefSeq" id="WP_162443511.1">
    <property type="nucleotide sequence ID" value="NZ_CP048222.1"/>
</dbReference>
<dbReference type="SUPFAM" id="SSF50952">
    <property type="entry name" value="Soluble quinoprotein glucose dehydrogenase"/>
    <property type="match status" value="1"/>
</dbReference>
<dbReference type="InterPro" id="IPR011041">
    <property type="entry name" value="Quinoprot_gluc/sorb_DH_b-prop"/>
</dbReference>
<evidence type="ECO:0000256" key="3">
    <source>
        <dbReference type="ARBA" id="ARBA00023004"/>
    </source>
</evidence>
<dbReference type="InterPro" id="IPR011042">
    <property type="entry name" value="6-blade_b-propeller_TolB-like"/>
</dbReference>
<dbReference type="InterPro" id="IPR013427">
    <property type="entry name" value="Haem-bd_dom_put"/>
</dbReference>
<evidence type="ECO:0000256" key="4">
    <source>
        <dbReference type="PROSITE-ProRule" id="PRU00433"/>
    </source>
</evidence>
<dbReference type="SUPFAM" id="SSF46626">
    <property type="entry name" value="Cytochrome c"/>
    <property type="match status" value="1"/>
</dbReference>
<dbReference type="InterPro" id="IPR036909">
    <property type="entry name" value="Cyt_c-like_dom_sf"/>
</dbReference>
<keyword evidence="2 4" id="KW-0479">Metal-binding</keyword>
<dbReference type="Gene3D" id="2.120.10.30">
    <property type="entry name" value="TolB, C-terminal domain"/>
    <property type="match status" value="1"/>
</dbReference>
<dbReference type="AlphaFoldDB" id="A0A6C0GII1"/>
<dbReference type="InterPro" id="IPR009056">
    <property type="entry name" value="Cyt_c-like_dom"/>
</dbReference>
<proteinExistence type="predicted"/>
<evidence type="ECO:0000259" key="5">
    <source>
        <dbReference type="PROSITE" id="PS51007"/>
    </source>
</evidence>
<evidence type="ECO:0000313" key="6">
    <source>
        <dbReference type="EMBL" id="QHT67482.1"/>
    </source>
</evidence>
<dbReference type="EMBL" id="CP048222">
    <property type="protein sequence ID" value="QHT67482.1"/>
    <property type="molecule type" value="Genomic_DNA"/>
</dbReference>
<dbReference type="Proteomes" id="UP000480178">
    <property type="component" value="Chromosome"/>
</dbReference>
<dbReference type="GO" id="GO:0020037">
    <property type="term" value="F:heme binding"/>
    <property type="evidence" value="ECO:0007669"/>
    <property type="project" value="InterPro"/>
</dbReference>
<accession>A0A6C0GII1</accession>
<dbReference type="GO" id="GO:0046872">
    <property type="term" value="F:metal ion binding"/>
    <property type="evidence" value="ECO:0007669"/>
    <property type="project" value="UniProtKB-KW"/>
</dbReference>
<dbReference type="PANTHER" id="PTHR33546">
    <property type="entry name" value="LARGE, MULTIFUNCTIONAL SECRETED PROTEIN-RELATED"/>
    <property type="match status" value="1"/>
</dbReference>
<keyword evidence="1 4" id="KW-0349">Heme</keyword>
<name>A0A6C0GII1_9BACT</name>
<sequence>MLKTIPFLKLLASVAVCSLIGTSCDNEKDTKQANVQSNNTGNPKIDKIKSMEGFRIEHLYSPSENEQGSWVAMTFDDKGRMITSDQYGALYRLQLPPIGDSSKPKVEKLAIGQVADSIVGMGYAQGLLYAFNSLYVMVNSRGTAERENKEFDKLSGFYRLEDTDGNDQFDKVTELKQLKGEGEHGPHSIKLSPDGKSLYVIAGNHTDVPPMEAHRLPTNWQEDNIFPLIKDPRGHANDRMAPGGWIAKVDPNTNKWELIAAGFRNAFDIAFDERGELFAYDADMEWDFGMPWYRPTRINHVTSGAEFGWRTGNSKWSPDYPDNLPAIINIGQGSPTSLEHGKTSHFPEKYKKSLYAFDWSFGIIYAIQIDPKGASYGAKAEEFISGSPLPLTDGTFGPDGSLYFLTGGRRLDSDLYRVSYGDAKGNVASNQKNVSLVANTATEDVNEETKLRRSLEQYHGTPQKGAVDAAWPNLKHEDRHIRYAARIAIEHQPVAEWQQRALAEKDPQALIQASIALARQGKTDVKNQILTSLSGIDYGKLSESQQIDLLRAYELVFARMGKPEGAAKDKVVAHINPHYPGKTNAINRSLSKVLVYIEAPGAVEKTLALLENAKDDQGDKTVSASQDLILRNPQYGMDIANMLAKVPPAQQTYYATVLSTSKTGWTPELQEKYFAWFKKAFEYKGGMSYVGFINKARQSALANVSKDKFDYYSKLSGEELLSKSGNDLASGPSPKGPYRRWTMEDAKAVIDSGLVNRDFENGKLMFAAVRCNTCHTMKGEGGNMGPDLTQLGTRFSTGDMLEHIMDPNKEVSDQYASTVFLMKDGSSVLGRLINENEQNYSVSQNPFAPDMLREIPKKDVVSTKYSRVSLMPAGLINRLNAEELKDFMAYLMAGGNKDHQVYKGNGQAAASGTAK</sequence>